<evidence type="ECO:0000259" key="7">
    <source>
        <dbReference type="PROSITE" id="PS50110"/>
    </source>
</evidence>
<comment type="caution">
    <text evidence="5">Lacks conserved residue(s) required for the propagation of feature annotation.</text>
</comment>
<dbReference type="GO" id="GO:0003677">
    <property type="term" value="F:DNA binding"/>
    <property type="evidence" value="ECO:0007669"/>
    <property type="project" value="UniProtKB-KW"/>
</dbReference>
<dbReference type="Pfam" id="PF00072">
    <property type="entry name" value="Response_reg"/>
    <property type="match status" value="1"/>
</dbReference>
<dbReference type="EMBL" id="LBDA02000067">
    <property type="protein sequence ID" value="OIK24505.1"/>
    <property type="molecule type" value="Genomic_DNA"/>
</dbReference>
<keyword evidence="1" id="KW-0597">Phosphoprotein</keyword>
<dbReference type="GO" id="GO:0000160">
    <property type="term" value="P:phosphorelay signal transduction system"/>
    <property type="evidence" value="ECO:0007669"/>
    <property type="project" value="InterPro"/>
</dbReference>
<evidence type="ECO:0000313" key="9">
    <source>
        <dbReference type="Proteomes" id="UP000034838"/>
    </source>
</evidence>
<keyword evidence="3" id="KW-0238">DNA-binding</keyword>
<feature type="domain" description="HTH luxR-type" evidence="6">
    <location>
        <begin position="136"/>
        <end position="201"/>
    </location>
</feature>
<dbReference type="RefSeq" id="WP_046419150.1">
    <property type="nucleotide sequence ID" value="NZ_LBDA02000067.1"/>
</dbReference>
<protein>
    <recommendedName>
        <fullName evidence="10">DNA-binding response regulator</fullName>
    </recommendedName>
</protein>
<dbReference type="SUPFAM" id="SSF46894">
    <property type="entry name" value="C-terminal effector domain of the bipartite response regulators"/>
    <property type="match status" value="1"/>
</dbReference>
<reference evidence="8" key="1">
    <citation type="submission" date="2016-10" db="EMBL/GenBank/DDBJ databases">
        <title>Genome sequence of Streptomyces malaysiense MUSC 136.</title>
        <authorList>
            <person name="Lee L.-H."/>
            <person name="Ser H.-L."/>
        </authorList>
    </citation>
    <scope>NUCLEOTIDE SEQUENCE [LARGE SCALE GENOMIC DNA]</scope>
    <source>
        <strain evidence="8">MUSC 136</strain>
    </source>
</reference>
<dbReference type="InterPro" id="IPR039420">
    <property type="entry name" value="WalR-like"/>
</dbReference>
<evidence type="ECO:0000256" key="2">
    <source>
        <dbReference type="ARBA" id="ARBA00023015"/>
    </source>
</evidence>
<sequence length="208" mass="22971">MSPHPVRVAVAVVSDCPLLRRGLEQVIDTAPDMRRVASVKGSEEWDYETGAADVVLVNLQSPLEDMGRLISRLRQQGRAAVILSASETQTELFFFIEAGASGYLSRSSEEAELLAAVRAVASGDIYFSTRLRDQSLREQHTRITHRERQILQLIASGATDREIAAKLNISEHTVHTHLDRLRGKTGCHRRADLVRLALLRDGVGEPPG</sequence>
<dbReference type="InterPro" id="IPR000792">
    <property type="entry name" value="Tscrpt_reg_LuxR_C"/>
</dbReference>
<evidence type="ECO:0000256" key="4">
    <source>
        <dbReference type="ARBA" id="ARBA00023163"/>
    </source>
</evidence>
<keyword evidence="2" id="KW-0805">Transcription regulation</keyword>
<dbReference type="Proteomes" id="UP000034838">
    <property type="component" value="Unassembled WGS sequence"/>
</dbReference>
<dbReference type="GO" id="GO:0006355">
    <property type="term" value="P:regulation of DNA-templated transcription"/>
    <property type="evidence" value="ECO:0007669"/>
    <property type="project" value="InterPro"/>
</dbReference>
<dbReference type="Gene3D" id="3.40.50.2300">
    <property type="match status" value="1"/>
</dbReference>
<evidence type="ECO:0008006" key="10">
    <source>
        <dbReference type="Google" id="ProtNLM"/>
    </source>
</evidence>
<feature type="domain" description="Response regulatory" evidence="7">
    <location>
        <begin position="9"/>
        <end position="121"/>
    </location>
</feature>
<dbReference type="InterPro" id="IPR001789">
    <property type="entry name" value="Sig_transdc_resp-reg_receiver"/>
</dbReference>
<evidence type="ECO:0000256" key="1">
    <source>
        <dbReference type="ARBA" id="ARBA00022553"/>
    </source>
</evidence>
<dbReference type="PANTHER" id="PTHR43214:SF41">
    <property type="entry name" value="NITRATE_NITRITE RESPONSE REGULATOR PROTEIN NARP"/>
    <property type="match status" value="1"/>
</dbReference>
<evidence type="ECO:0000313" key="8">
    <source>
        <dbReference type="EMBL" id="OIK24505.1"/>
    </source>
</evidence>
<proteinExistence type="predicted"/>
<evidence type="ECO:0000256" key="3">
    <source>
        <dbReference type="ARBA" id="ARBA00023125"/>
    </source>
</evidence>
<dbReference type="CDD" id="cd17535">
    <property type="entry name" value="REC_NarL-like"/>
    <property type="match status" value="1"/>
</dbReference>
<dbReference type="InterPro" id="IPR016032">
    <property type="entry name" value="Sig_transdc_resp-reg_C-effctor"/>
</dbReference>
<dbReference type="SMART" id="SM00421">
    <property type="entry name" value="HTH_LUXR"/>
    <property type="match status" value="1"/>
</dbReference>
<gene>
    <name evidence="8" type="ORF">VT52_026985</name>
</gene>
<dbReference type="Pfam" id="PF00196">
    <property type="entry name" value="GerE"/>
    <property type="match status" value="1"/>
</dbReference>
<evidence type="ECO:0000259" key="6">
    <source>
        <dbReference type="PROSITE" id="PS50043"/>
    </source>
</evidence>
<keyword evidence="9" id="KW-1185">Reference proteome</keyword>
<dbReference type="PROSITE" id="PS50043">
    <property type="entry name" value="HTH_LUXR_2"/>
    <property type="match status" value="1"/>
</dbReference>
<dbReference type="PANTHER" id="PTHR43214">
    <property type="entry name" value="TWO-COMPONENT RESPONSE REGULATOR"/>
    <property type="match status" value="1"/>
</dbReference>
<dbReference type="InterPro" id="IPR058245">
    <property type="entry name" value="NreC/VraR/RcsB-like_REC"/>
</dbReference>
<dbReference type="InterPro" id="IPR011006">
    <property type="entry name" value="CheY-like_superfamily"/>
</dbReference>
<keyword evidence="4" id="KW-0804">Transcription</keyword>
<dbReference type="PRINTS" id="PR00038">
    <property type="entry name" value="HTHLUXR"/>
</dbReference>
<dbReference type="CDD" id="cd06170">
    <property type="entry name" value="LuxR_C_like"/>
    <property type="match status" value="1"/>
</dbReference>
<dbReference type="SUPFAM" id="SSF52172">
    <property type="entry name" value="CheY-like"/>
    <property type="match status" value="1"/>
</dbReference>
<organism evidence="8 9">
    <name type="scientific">Streptomyces malaysiense</name>
    <dbReference type="NCBI Taxonomy" id="1428626"/>
    <lineage>
        <taxon>Bacteria</taxon>
        <taxon>Bacillati</taxon>
        <taxon>Actinomycetota</taxon>
        <taxon>Actinomycetes</taxon>
        <taxon>Kitasatosporales</taxon>
        <taxon>Streptomycetaceae</taxon>
        <taxon>Streptomyces</taxon>
    </lineage>
</organism>
<comment type="caution">
    <text evidence="8">The sequence shown here is derived from an EMBL/GenBank/DDBJ whole genome shotgun (WGS) entry which is preliminary data.</text>
</comment>
<dbReference type="PROSITE" id="PS50110">
    <property type="entry name" value="RESPONSE_REGULATORY"/>
    <property type="match status" value="1"/>
</dbReference>
<dbReference type="AlphaFoldDB" id="A0A1J4PUR3"/>
<name>A0A1J4PUR3_9ACTN</name>
<dbReference type="OrthoDB" id="4214737at2"/>
<evidence type="ECO:0000256" key="5">
    <source>
        <dbReference type="PROSITE-ProRule" id="PRU00169"/>
    </source>
</evidence>
<accession>A0A1J4PUR3</accession>